<feature type="domain" description="PA14" evidence="2">
    <location>
        <begin position="162"/>
        <end position="303"/>
    </location>
</feature>
<organism evidence="3 4">
    <name type="scientific">Phototrophicus methaneseepsis</name>
    <dbReference type="NCBI Taxonomy" id="2710758"/>
    <lineage>
        <taxon>Bacteria</taxon>
        <taxon>Bacillati</taxon>
        <taxon>Chloroflexota</taxon>
        <taxon>Candidatus Thermofontia</taxon>
        <taxon>Phototrophicales</taxon>
        <taxon>Phototrophicaceae</taxon>
        <taxon>Phototrophicus</taxon>
    </lineage>
</organism>
<reference evidence="3 4" key="1">
    <citation type="submission" date="2020-02" db="EMBL/GenBank/DDBJ databases">
        <authorList>
            <person name="Zheng R.K."/>
            <person name="Sun C.M."/>
        </authorList>
    </citation>
    <scope>NUCLEOTIDE SEQUENCE [LARGE SCALE GENOMIC DNA]</scope>
    <source>
        <strain evidence="4">rifampicinis</strain>
    </source>
</reference>
<dbReference type="InterPro" id="IPR003646">
    <property type="entry name" value="SH3-like_bac-type"/>
</dbReference>
<dbReference type="InterPro" id="IPR037524">
    <property type="entry name" value="PA14/GLEYA"/>
</dbReference>
<gene>
    <name evidence="3" type="ORF">G4Y79_03870</name>
</gene>
<evidence type="ECO:0000259" key="1">
    <source>
        <dbReference type="PROSITE" id="PS51781"/>
    </source>
</evidence>
<keyword evidence="4" id="KW-1185">Reference proteome</keyword>
<dbReference type="Proteomes" id="UP000594468">
    <property type="component" value="Chromosome"/>
</dbReference>
<evidence type="ECO:0000313" key="3">
    <source>
        <dbReference type="EMBL" id="QPC83531.1"/>
    </source>
</evidence>
<evidence type="ECO:0000313" key="4">
    <source>
        <dbReference type="Proteomes" id="UP000594468"/>
    </source>
</evidence>
<accession>A0A7S8EAU0</accession>
<evidence type="ECO:0000259" key="2">
    <source>
        <dbReference type="PROSITE" id="PS51820"/>
    </source>
</evidence>
<dbReference type="PROSITE" id="PS51781">
    <property type="entry name" value="SH3B"/>
    <property type="match status" value="2"/>
</dbReference>
<dbReference type="InterPro" id="IPR052354">
    <property type="entry name" value="Cell_Wall_Dynamics_Protein"/>
</dbReference>
<dbReference type="Pfam" id="PF07691">
    <property type="entry name" value="PA14"/>
    <property type="match status" value="2"/>
</dbReference>
<dbReference type="SUPFAM" id="SSF56988">
    <property type="entry name" value="Anthrax protective antigen"/>
    <property type="match status" value="2"/>
</dbReference>
<dbReference type="RefSeq" id="WP_195171597.1">
    <property type="nucleotide sequence ID" value="NZ_CP062983.1"/>
</dbReference>
<feature type="domain" description="PA14" evidence="2">
    <location>
        <begin position="26"/>
        <end position="165"/>
    </location>
</feature>
<sequence length="467" mass="50722">MNRRFYLVLGLALILSLVGVQTSFAQGGLLWTTTFYNNEYLVGPSVKQTTVNSVNFNWGTDRPFSSVNADHFSARFSTAGEFAAGTYRFTMTADDGVHLIIDNNNVVIDTFDNPSPGQTITVDVPLTAGSHHLQVDYREVDGGAYVHLNWTNLGNVPAQPQPLTGSWTAQYFSNSNLSGSPFSTFSEGSPTHNWGYGAPLSNFPADNFSVRWTSGQYLNQGTYEFTVRADDGVRVRVDNVTVIDEWHSSAGAMYTGQIGVSSGNHTITVEYYENGSLAYIDYNLRLVNQPSPAQPQQPQPTATPIAVNARAEVTAGRLNFRSGPSINASILGKLSNGDIYPIIGRLEDSSWWQLNVNGTAGWVSGAFIRVLDASNVPVEQGQAAAAPAPTGNTLVTTANLSMRSGPAVSNSRQTVIPNNTAVEIVGRNASNTWWQVTYDRYTGWVSGQFVRLSASMNWDSIPVTFNN</sequence>
<dbReference type="EMBL" id="CP062983">
    <property type="protein sequence ID" value="QPC83531.1"/>
    <property type="molecule type" value="Genomic_DNA"/>
</dbReference>
<dbReference type="InterPro" id="IPR011658">
    <property type="entry name" value="PA14_dom"/>
</dbReference>
<dbReference type="KEGG" id="pmet:G4Y79_03870"/>
<feature type="domain" description="SH3b" evidence="1">
    <location>
        <begin position="390"/>
        <end position="454"/>
    </location>
</feature>
<dbReference type="Gene3D" id="2.30.30.40">
    <property type="entry name" value="SH3 Domains"/>
    <property type="match status" value="2"/>
</dbReference>
<feature type="domain" description="SH3b" evidence="1">
    <location>
        <begin position="308"/>
        <end position="372"/>
    </location>
</feature>
<dbReference type="SMART" id="SM00758">
    <property type="entry name" value="PA14"/>
    <property type="match status" value="2"/>
</dbReference>
<dbReference type="PANTHER" id="PTHR34408">
    <property type="entry name" value="FAMILY PROTEIN, PUTATIVE-RELATED"/>
    <property type="match status" value="1"/>
</dbReference>
<dbReference type="PANTHER" id="PTHR34408:SF1">
    <property type="entry name" value="GLYCOSYL HYDROLASE FAMILY 19 DOMAIN-CONTAINING PROTEIN HI_1415"/>
    <property type="match status" value="1"/>
</dbReference>
<proteinExistence type="predicted"/>
<protein>
    <submittedName>
        <fullName evidence="3">SH3 domain-containing protein</fullName>
    </submittedName>
</protein>
<dbReference type="AlphaFoldDB" id="A0A7S8EAU0"/>
<dbReference type="PROSITE" id="PS51820">
    <property type="entry name" value="PA14"/>
    <property type="match status" value="2"/>
</dbReference>
<dbReference type="Gene3D" id="3.90.182.10">
    <property type="entry name" value="Toxin - Anthrax Protective Antigen,domain 1"/>
    <property type="match status" value="2"/>
</dbReference>
<name>A0A7S8EAU0_9CHLR</name>
<dbReference type="SMART" id="SM00287">
    <property type="entry name" value="SH3b"/>
    <property type="match status" value="2"/>
</dbReference>
<dbReference type="Pfam" id="PF08239">
    <property type="entry name" value="SH3_3"/>
    <property type="match status" value="2"/>
</dbReference>